<evidence type="ECO:0008006" key="3">
    <source>
        <dbReference type="Google" id="ProtNLM"/>
    </source>
</evidence>
<evidence type="ECO:0000313" key="2">
    <source>
        <dbReference type="Proteomes" id="UP000294543"/>
    </source>
</evidence>
<gene>
    <name evidence="1" type="ORF">E1294_43010</name>
</gene>
<accession>A0A4V6PCV9</accession>
<sequence>MEDKVRLELRPDSYYVETPEGAYVLSHAGSLSFTGRSIYPLIDRLAPYLNGRHTLDELTADLSLERREMVENLLLTLRDRGVVREVGDVASAEDGHNGDGSGLYDHEIRFLGYFRHSPSAALQAYQDTTTVVLGSGPLLVATAAAAVRSGLRRVRVLVTTACATDLALLAKETKRARRDPEQEIVHRLLDGTEIDADSFMPLLDDAGLVVHASDGIMAEGTRLIERLTAATGTRLVQAGLIDGEAWITPMTIGQASWTSARLRLVARGYQGREETTAKFTRTAAAVTAGRLVQGVFTSFTGVNIEAPHQLTEIDVRTFRSAAHTVVPHPFTRAAVPRTAEEFLHKVTALDTGARMAPELFSRQATACTGDRLGVVGDPAEHDFVQTPLHVCETAVSDPVGLLRAAPPPAAIGAGLDFETARHSAVMKALATYGSLMVDPRLLDCAWDEDDPGRAIDLLRTTTTPATTWAYRIVDGHVHRVDARLAFPALAGMAPPVGVAAAYSWREAVMAGMVHHCLHLTVTEIQASPRPFPRIDVNDADLDHVADRYRSMLTAIGGDVDLYDVTGSLGLPVVIGYRAGRAAACAAGESMAAALRAVLEQILLHYQSHQNRQFRYAPPPAPGLPARLRGATTRLPTDRSFDVESLADVMERRGLHPVAIPLDHDSEVHALMPYMVQVVMADAPRD</sequence>
<dbReference type="Gene3D" id="3.90.930.60">
    <property type="match status" value="1"/>
</dbReference>
<comment type="caution">
    <text evidence="1">The sequence shown here is derived from an EMBL/GenBank/DDBJ whole genome shotgun (WGS) entry which is preliminary data.</text>
</comment>
<dbReference type="AlphaFoldDB" id="A0A4V6PCV9"/>
<evidence type="ECO:0000313" key="1">
    <source>
        <dbReference type="EMBL" id="TDD12906.1"/>
    </source>
</evidence>
<dbReference type="Gene3D" id="3.40.50.720">
    <property type="entry name" value="NAD(P)-binding Rossmann-like Domain"/>
    <property type="match status" value="1"/>
</dbReference>
<protein>
    <recommendedName>
        <fullName evidence="3">YcaO domain-containing protein</fullName>
    </recommendedName>
</protein>
<organism evidence="1 2">
    <name type="scientific">Nonomuraea diastatica</name>
    <dbReference type="NCBI Taxonomy" id="1848329"/>
    <lineage>
        <taxon>Bacteria</taxon>
        <taxon>Bacillati</taxon>
        <taxon>Actinomycetota</taxon>
        <taxon>Actinomycetes</taxon>
        <taxon>Streptosporangiales</taxon>
        <taxon>Streptosporangiaceae</taxon>
        <taxon>Nonomuraea</taxon>
    </lineage>
</organism>
<proteinExistence type="predicted"/>
<dbReference type="RefSeq" id="WP_132517047.1">
    <property type="nucleotide sequence ID" value="NZ_SMKP01000193.1"/>
</dbReference>
<name>A0A4V6PCV9_9ACTN</name>
<reference evidence="1 2" key="1">
    <citation type="submission" date="2019-03" db="EMBL/GenBank/DDBJ databases">
        <title>Draft genome sequences of novel Actinobacteria.</title>
        <authorList>
            <person name="Sahin N."/>
            <person name="Ay H."/>
            <person name="Saygin H."/>
        </authorList>
    </citation>
    <scope>NUCLEOTIDE SEQUENCE [LARGE SCALE GENOMIC DNA]</scope>
    <source>
        <strain evidence="1 2">KC712</strain>
    </source>
</reference>
<dbReference type="OrthoDB" id="4219774at2"/>
<dbReference type="Proteomes" id="UP000294543">
    <property type="component" value="Unassembled WGS sequence"/>
</dbReference>
<keyword evidence="2" id="KW-1185">Reference proteome</keyword>
<dbReference type="EMBL" id="SMKP01000193">
    <property type="protein sequence ID" value="TDD12906.1"/>
    <property type="molecule type" value="Genomic_DNA"/>
</dbReference>